<organism evidence="1 2">
    <name type="scientific">Streptomyces carminius</name>
    <dbReference type="NCBI Taxonomy" id="2665496"/>
    <lineage>
        <taxon>Bacteria</taxon>
        <taxon>Bacillati</taxon>
        <taxon>Actinomycetota</taxon>
        <taxon>Actinomycetes</taxon>
        <taxon>Kitasatosporales</taxon>
        <taxon>Streptomycetaceae</taxon>
        <taxon>Streptomyces</taxon>
    </lineage>
</organism>
<gene>
    <name evidence="1" type="ORF">CUT44_24535</name>
</gene>
<dbReference type="Proteomes" id="UP000230407">
    <property type="component" value="Unassembled WGS sequence"/>
</dbReference>
<proteinExistence type="predicted"/>
<evidence type="ECO:0000313" key="1">
    <source>
        <dbReference type="EMBL" id="PJE94864.1"/>
    </source>
</evidence>
<comment type="caution">
    <text evidence="1">The sequence shown here is derived from an EMBL/GenBank/DDBJ whole genome shotgun (WGS) entry which is preliminary data.</text>
</comment>
<keyword evidence="2" id="KW-1185">Reference proteome</keyword>
<dbReference type="EMBL" id="PGGW01000067">
    <property type="protein sequence ID" value="PJE94864.1"/>
    <property type="molecule type" value="Genomic_DNA"/>
</dbReference>
<dbReference type="RefSeq" id="WP_100204120.1">
    <property type="nucleotide sequence ID" value="NZ_PGGW01000067.1"/>
</dbReference>
<accession>A0A2M8LSE0</accession>
<sequence>MAPVPTPPRTPDDDPETYVGLDVRAAEQQAHDRGWTTVRTLPPDAVITMEYVAGRLNFTVRDGSVVRSWKG</sequence>
<dbReference type="AlphaFoldDB" id="A0A2M8LSE0"/>
<reference evidence="1 2" key="1">
    <citation type="submission" date="2017-11" db="EMBL/GenBank/DDBJ databases">
        <title>Streptomyces carmine sp. nov., a novel actinomycete isolated from Sophora alopecuroides in Xinjiang, China.</title>
        <authorList>
            <person name="Wang Y."/>
            <person name="Luo X."/>
            <person name="Wan C."/>
            <person name="Zhang L."/>
        </authorList>
    </citation>
    <scope>NUCLEOTIDE SEQUENCE [LARGE SCALE GENOMIC DNA]</scope>
    <source>
        <strain evidence="1 2">TRM SA0054</strain>
    </source>
</reference>
<protein>
    <submittedName>
        <fullName evidence="1">Proteinase inhibitor I78</fullName>
    </submittedName>
</protein>
<evidence type="ECO:0000313" key="2">
    <source>
        <dbReference type="Proteomes" id="UP000230407"/>
    </source>
</evidence>
<name>A0A2M8LSE0_9ACTN</name>
<dbReference type="Gene3D" id="3.30.10.10">
    <property type="entry name" value="Trypsin Inhibitor V, subunit A"/>
    <property type="match status" value="1"/>
</dbReference>